<dbReference type="InterPro" id="IPR000064">
    <property type="entry name" value="NLP_P60_dom"/>
</dbReference>
<dbReference type="STRING" id="1301098.PKB_3115"/>
<evidence type="ECO:0000313" key="9">
    <source>
        <dbReference type="Proteomes" id="UP000025241"/>
    </source>
</evidence>
<feature type="domain" description="NlpC/P60" evidence="7">
    <location>
        <begin position="52"/>
        <end position="178"/>
    </location>
</feature>
<evidence type="ECO:0000259" key="7">
    <source>
        <dbReference type="PROSITE" id="PS51935"/>
    </source>
</evidence>
<keyword evidence="6" id="KW-0732">Signal</keyword>
<evidence type="ECO:0000256" key="6">
    <source>
        <dbReference type="SAM" id="SignalP"/>
    </source>
</evidence>
<dbReference type="AlphaFoldDB" id="A0A024HIX7"/>
<evidence type="ECO:0000256" key="2">
    <source>
        <dbReference type="ARBA" id="ARBA00022670"/>
    </source>
</evidence>
<reference evidence="8 9" key="1">
    <citation type="submission" date="2013-03" db="EMBL/GenBank/DDBJ databases">
        <authorList>
            <person name="Linke B."/>
        </authorList>
    </citation>
    <scope>NUCLEOTIDE SEQUENCE [LARGE SCALE GENOMIC DNA]</scope>
    <source>
        <strain evidence="8 9">B13</strain>
    </source>
</reference>
<feature type="region of interest" description="Disordered" evidence="5">
    <location>
        <begin position="22"/>
        <end position="49"/>
    </location>
</feature>
<sequence>MQIFLLLFLILLPSLATGQAGAAERHASTTKVTASRAERPPSGGWQRSAKERQKLNRLLRHAQQLQGMPYRWGGASERTGFDCSGLLVYLFRQDAGMELPRSTHGMIRQRHRQVSRQALKPGDAVFFSHNGSQRASHVGLYLGDGRFIHAPSTGKTVRIDSLDNGYWKRHYRTARRFRTL</sequence>
<dbReference type="RefSeq" id="WP_052355301.1">
    <property type="nucleotide sequence ID" value="NZ_HG322950.1"/>
</dbReference>
<dbReference type="InterPro" id="IPR051202">
    <property type="entry name" value="Peptidase_C40"/>
</dbReference>
<dbReference type="PROSITE" id="PS51935">
    <property type="entry name" value="NLPC_P60"/>
    <property type="match status" value="1"/>
</dbReference>
<keyword evidence="2" id="KW-0645">Protease</keyword>
<dbReference type="eggNOG" id="COG0791">
    <property type="taxonomic scope" value="Bacteria"/>
</dbReference>
<evidence type="ECO:0000256" key="3">
    <source>
        <dbReference type="ARBA" id="ARBA00022801"/>
    </source>
</evidence>
<dbReference type="InterPro" id="IPR038765">
    <property type="entry name" value="Papain-like_cys_pep_sf"/>
</dbReference>
<dbReference type="GO" id="GO:0006508">
    <property type="term" value="P:proteolysis"/>
    <property type="evidence" value="ECO:0007669"/>
    <property type="project" value="UniProtKB-KW"/>
</dbReference>
<evidence type="ECO:0000256" key="4">
    <source>
        <dbReference type="ARBA" id="ARBA00022807"/>
    </source>
</evidence>
<keyword evidence="4" id="KW-0788">Thiol protease</keyword>
<accession>A0A024HIX7</accession>
<proteinExistence type="inferred from homology"/>
<dbReference type="EMBL" id="HG322950">
    <property type="protein sequence ID" value="CDF84462.1"/>
    <property type="molecule type" value="Genomic_DNA"/>
</dbReference>
<dbReference type="KEGG" id="pkc:PKB_3115"/>
<evidence type="ECO:0000256" key="1">
    <source>
        <dbReference type="ARBA" id="ARBA00007074"/>
    </source>
</evidence>
<dbReference type="PANTHER" id="PTHR47053:SF1">
    <property type="entry name" value="MUREIN DD-ENDOPEPTIDASE MEPH-RELATED"/>
    <property type="match status" value="1"/>
</dbReference>
<evidence type="ECO:0000256" key="5">
    <source>
        <dbReference type="SAM" id="MobiDB-lite"/>
    </source>
</evidence>
<comment type="similarity">
    <text evidence="1">Belongs to the peptidase C40 family.</text>
</comment>
<dbReference type="GO" id="GO:0008234">
    <property type="term" value="F:cysteine-type peptidase activity"/>
    <property type="evidence" value="ECO:0007669"/>
    <property type="project" value="UniProtKB-KW"/>
</dbReference>
<dbReference type="SUPFAM" id="SSF54001">
    <property type="entry name" value="Cysteine proteinases"/>
    <property type="match status" value="1"/>
</dbReference>
<dbReference type="HOGENOM" id="CLU_016043_7_1_6"/>
<dbReference type="PATRIC" id="fig|1301098.3.peg.3141"/>
<dbReference type="Proteomes" id="UP000025241">
    <property type="component" value="Chromosome I"/>
</dbReference>
<gene>
    <name evidence="8" type="ORF">PKB_3115</name>
</gene>
<name>A0A024HIX7_PSEKB</name>
<feature type="signal peptide" evidence="6">
    <location>
        <begin position="1"/>
        <end position="22"/>
    </location>
</feature>
<keyword evidence="3" id="KW-0378">Hydrolase</keyword>
<dbReference type="Gene3D" id="3.90.1720.10">
    <property type="entry name" value="endopeptidase domain like (from Nostoc punctiforme)"/>
    <property type="match status" value="1"/>
</dbReference>
<dbReference type="Pfam" id="PF00877">
    <property type="entry name" value="NLPC_P60"/>
    <property type="match status" value="1"/>
</dbReference>
<organism evidence="8 9">
    <name type="scientific">Pseudomonas knackmussii (strain DSM 6978 / CCUG 54928 / LMG 23759 / B13)</name>
    <dbReference type="NCBI Taxonomy" id="1301098"/>
    <lineage>
        <taxon>Bacteria</taxon>
        <taxon>Pseudomonadati</taxon>
        <taxon>Pseudomonadota</taxon>
        <taxon>Gammaproteobacteria</taxon>
        <taxon>Pseudomonadales</taxon>
        <taxon>Pseudomonadaceae</taxon>
        <taxon>Pseudomonas</taxon>
    </lineage>
</organism>
<protein>
    <recommendedName>
        <fullName evidence="7">NlpC/P60 domain-containing protein</fullName>
    </recommendedName>
</protein>
<evidence type="ECO:0000313" key="8">
    <source>
        <dbReference type="EMBL" id="CDF84462.1"/>
    </source>
</evidence>
<dbReference type="PANTHER" id="PTHR47053">
    <property type="entry name" value="MUREIN DD-ENDOPEPTIDASE MEPH-RELATED"/>
    <property type="match status" value="1"/>
</dbReference>
<reference evidence="8 9" key="2">
    <citation type="submission" date="2014-05" db="EMBL/GenBank/DDBJ databases">
        <title>Genome sequence of the 3-chlorobenzoate degrading bacterium Pseudomonas knackmussii B13 shows multiple evidence for horizontal gene transfer.</title>
        <authorList>
            <person name="Miyazaki R."/>
            <person name="Bertelli C."/>
            <person name="Falquet L."/>
            <person name="Robinson-Rechavi M."/>
            <person name="Gharib W."/>
            <person name="Roy S."/>
            <person name="Van der Meer J.R."/>
        </authorList>
    </citation>
    <scope>NUCLEOTIDE SEQUENCE [LARGE SCALE GENOMIC DNA]</scope>
    <source>
        <strain evidence="8 9">B13</strain>
    </source>
</reference>
<feature type="chain" id="PRO_5001530043" description="NlpC/P60 domain-containing protein" evidence="6">
    <location>
        <begin position="23"/>
        <end position="180"/>
    </location>
</feature>
<keyword evidence="9" id="KW-1185">Reference proteome</keyword>